<organism evidence="3 4">
    <name type="scientific">Nocardia vinacea</name>
    <dbReference type="NCBI Taxonomy" id="96468"/>
    <lineage>
        <taxon>Bacteria</taxon>
        <taxon>Bacillati</taxon>
        <taxon>Actinomycetota</taxon>
        <taxon>Actinomycetes</taxon>
        <taxon>Mycobacteriales</taxon>
        <taxon>Nocardiaceae</taxon>
        <taxon>Nocardia</taxon>
    </lineage>
</organism>
<dbReference type="InterPro" id="IPR050300">
    <property type="entry name" value="GDXG_lipolytic_enzyme"/>
</dbReference>
<dbReference type="InterPro" id="IPR013094">
    <property type="entry name" value="AB_hydrolase_3"/>
</dbReference>
<protein>
    <submittedName>
        <fullName evidence="3">Alpha/beta hydrolase</fullName>
    </submittedName>
</protein>
<dbReference type="GO" id="GO:0016787">
    <property type="term" value="F:hydrolase activity"/>
    <property type="evidence" value="ECO:0007669"/>
    <property type="project" value="UniProtKB-KW"/>
</dbReference>
<dbReference type="RefSeq" id="WP_329406912.1">
    <property type="nucleotide sequence ID" value="NZ_CP109441.1"/>
</dbReference>
<dbReference type="Pfam" id="PF07859">
    <property type="entry name" value="Abhydrolase_3"/>
    <property type="match status" value="1"/>
</dbReference>
<sequence length="314" mass="34210">MPYDYDPELAAGLPMMPTLLLDDVVTMRQATLELEAKMEDFIDRTGVSTREVRVPTTHAGEHELVLRVHTPEDQTEPLPLVYDMHGGGFCIGSASFSDARAVQMVRDVPAVVVSIDYRLAPEHPYPVPLEDSYHGLVWAGEHADELGIDASRIAVYGHSAGGNLAAALCLLARDRGGPHIDFQYLGIPTVDDRGDTASRTTYEDTAVLDRKNTALAWQHYLGDIHGSDDVPAYAAPIRAEALAGLPPAYVSVMQFDPVRDEGIAYATKLAQAGVPTELHLFPATFHGSSMLPMARVSRREYAEEAAVLRRALHG</sequence>
<dbReference type="Gene3D" id="3.40.50.1820">
    <property type="entry name" value="alpha/beta hydrolase"/>
    <property type="match status" value="1"/>
</dbReference>
<reference evidence="3" key="1">
    <citation type="submission" date="2022-10" db="EMBL/GenBank/DDBJ databases">
        <title>The complete genomes of actinobacterial strains from the NBC collection.</title>
        <authorList>
            <person name="Joergensen T.S."/>
            <person name="Alvarez Arevalo M."/>
            <person name="Sterndorff E.B."/>
            <person name="Faurdal D."/>
            <person name="Vuksanovic O."/>
            <person name="Mourched A.-S."/>
            <person name="Charusanti P."/>
            <person name="Shaw S."/>
            <person name="Blin K."/>
            <person name="Weber T."/>
        </authorList>
    </citation>
    <scope>NUCLEOTIDE SEQUENCE</scope>
    <source>
        <strain evidence="3">NBC_01482</strain>
    </source>
</reference>
<dbReference type="PANTHER" id="PTHR48081:SF8">
    <property type="entry name" value="ALPHA_BETA HYDROLASE FOLD-3 DOMAIN-CONTAINING PROTEIN-RELATED"/>
    <property type="match status" value="1"/>
</dbReference>
<keyword evidence="4" id="KW-1185">Reference proteome</keyword>
<evidence type="ECO:0000259" key="2">
    <source>
        <dbReference type="Pfam" id="PF07859"/>
    </source>
</evidence>
<accession>A0ABZ1YLR2</accession>
<proteinExistence type="predicted"/>
<keyword evidence="1 3" id="KW-0378">Hydrolase</keyword>
<dbReference type="SUPFAM" id="SSF53474">
    <property type="entry name" value="alpha/beta-Hydrolases"/>
    <property type="match status" value="1"/>
</dbReference>
<evidence type="ECO:0000313" key="3">
    <source>
        <dbReference type="EMBL" id="WUV44108.1"/>
    </source>
</evidence>
<dbReference type="InterPro" id="IPR029058">
    <property type="entry name" value="AB_hydrolase_fold"/>
</dbReference>
<evidence type="ECO:0000256" key="1">
    <source>
        <dbReference type="ARBA" id="ARBA00022801"/>
    </source>
</evidence>
<name>A0ABZ1YLR2_9NOCA</name>
<dbReference type="Proteomes" id="UP001432062">
    <property type="component" value="Chromosome"/>
</dbReference>
<dbReference type="EMBL" id="CP109441">
    <property type="protein sequence ID" value="WUV44108.1"/>
    <property type="molecule type" value="Genomic_DNA"/>
</dbReference>
<dbReference type="PANTHER" id="PTHR48081">
    <property type="entry name" value="AB HYDROLASE SUPERFAMILY PROTEIN C4A8.06C"/>
    <property type="match status" value="1"/>
</dbReference>
<gene>
    <name evidence="3" type="ORF">OG563_33730</name>
</gene>
<evidence type="ECO:0000313" key="4">
    <source>
        <dbReference type="Proteomes" id="UP001432062"/>
    </source>
</evidence>
<feature type="domain" description="Alpha/beta hydrolase fold-3" evidence="2">
    <location>
        <begin position="83"/>
        <end position="287"/>
    </location>
</feature>